<comment type="catalytic activity">
    <reaction evidence="7">
        <text>a peptidoglycan chain = a peptidoglycan chain with N-acetyl-1,6-anhydromuramyl-[peptide] at the reducing end + a peptidoglycan chain with N-acetylglucosamine at the non-reducing end.</text>
        <dbReference type="EC" id="4.2.2.29"/>
    </reaction>
</comment>
<gene>
    <name evidence="7" type="primary">mltG</name>
    <name evidence="8" type="ORF">Lrub_0465</name>
</gene>
<dbReference type="Gene3D" id="3.30.160.60">
    <property type="entry name" value="Classic Zinc Finger"/>
    <property type="match status" value="1"/>
</dbReference>
<organism evidence="8 9">
    <name type="scientific">Legionella rubrilucens</name>
    <dbReference type="NCBI Taxonomy" id="458"/>
    <lineage>
        <taxon>Bacteria</taxon>
        <taxon>Pseudomonadati</taxon>
        <taxon>Pseudomonadota</taxon>
        <taxon>Gammaproteobacteria</taxon>
        <taxon>Legionellales</taxon>
        <taxon>Legionellaceae</taxon>
        <taxon>Legionella</taxon>
    </lineage>
</organism>
<keyword evidence="2 7" id="KW-0812">Transmembrane</keyword>
<feature type="site" description="Important for catalytic activity" evidence="7">
    <location>
        <position position="214"/>
    </location>
</feature>
<comment type="similarity">
    <text evidence="7">Belongs to the transglycosylase MltG family.</text>
</comment>
<keyword evidence="3 7" id="KW-1133">Transmembrane helix</keyword>
<keyword evidence="6 7" id="KW-0961">Cell wall biogenesis/degradation</keyword>
<dbReference type="PANTHER" id="PTHR30518">
    <property type="entry name" value="ENDOLYTIC MUREIN TRANSGLYCOSYLASE"/>
    <property type="match status" value="1"/>
</dbReference>
<dbReference type="Proteomes" id="UP000054608">
    <property type="component" value="Unassembled WGS sequence"/>
</dbReference>
<dbReference type="HAMAP" id="MF_02065">
    <property type="entry name" value="MltG"/>
    <property type="match status" value="1"/>
</dbReference>
<evidence type="ECO:0000256" key="5">
    <source>
        <dbReference type="ARBA" id="ARBA00023239"/>
    </source>
</evidence>
<evidence type="ECO:0000256" key="4">
    <source>
        <dbReference type="ARBA" id="ARBA00023136"/>
    </source>
</evidence>
<dbReference type="RefSeq" id="WP_058530598.1">
    <property type="nucleotide sequence ID" value="NZ_CAAAIN010000003.1"/>
</dbReference>
<accession>A0A0W0XYC7</accession>
<dbReference type="GO" id="GO:0009252">
    <property type="term" value="P:peptidoglycan biosynthetic process"/>
    <property type="evidence" value="ECO:0007669"/>
    <property type="project" value="UniProtKB-UniRule"/>
</dbReference>
<dbReference type="OrthoDB" id="9814591at2"/>
<dbReference type="PANTHER" id="PTHR30518:SF2">
    <property type="entry name" value="ENDOLYTIC MUREIN TRANSGLYCOSYLASE"/>
    <property type="match status" value="1"/>
</dbReference>
<dbReference type="NCBIfam" id="TIGR00247">
    <property type="entry name" value="endolytic transglycosylase MltG"/>
    <property type="match status" value="1"/>
</dbReference>
<dbReference type="PATRIC" id="fig|458.5.peg.482"/>
<sequence>MKTFFKWFFFVTALSLVLFFTLFTYNVNALLTKPLLPSESKPLILEIKPNSTASAFVNHLHDLHLIGSKKMFLSFMKWQGYSNRLKAGIYQITPGETAQQLLDKVTSGEVLVQSFRIIEGTTLAQVTDNLKKAPYLSFNEEDLNAFSGPHPSPEGLFLADTYNYDAGDNAKSLLKVANHDLLNYLNTAWTSRSPGLPYDNAYQLLIAASILEKETAIASERKLIAGVIVNRLKKNMPLQMDPTVIYAFGKHFDGKLRHEHLSIDSPYNTYKNRGLPPTPIAMVGKESIDAAAHPKPSHYLYFVAKGDGSHAFSETYEQQKKAVLRYKYKNKEPQQ</sequence>
<evidence type="ECO:0000256" key="2">
    <source>
        <dbReference type="ARBA" id="ARBA00022692"/>
    </source>
</evidence>
<keyword evidence="9" id="KW-1185">Reference proteome</keyword>
<dbReference type="GO" id="GO:0008932">
    <property type="term" value="F:lytic endotransglycosylase activity"/>
    <property type="evidence" value="ECO:0007669"/>
    <property type="project" value="UniProtKB-UniRule"/>
</dbReference>
<evidence type="ECO:0000256" key="1">
    <source>
        <dbReference type="ARBA" id="ARBA00022475"/>
    </source>
</evidence>
<evidence type="ECO:0000256" key="6">
    <source>
        <dbReference type="ARBA" id="ARBA00023316"/>
    </source>
</evidence>
<dbReference type="Pfam" id="PF02618">
    <property type="entry name" value="YceG"/>
    <property type="match status" value="1"/>
</dbReference>
<comment type="function">
    <text evidence="7">Functions as a peptidoglycan terminase that cleaves nascent peptidoglycan strands endolytically to terminate their elongation.</text>
</comment>
<dbReference type="EMBL" id="LNYT01000006">
    <property type="protein sequence ID" value="KTD49366.1"/>
    <property type="molecule type" value="Genomic_DNA"/>
</dbReference>
<dbReference type="STRING" id="458.Lrub_0465"/>
<dbReference type="CDD" id="cd08010">
    <property type="entry name" value="MltG_like"/>
    <property type="match status" value="1"/>
</dbReference>
<keyword evidence="1 7" id="KW-1003">Cell membrane</keyword>
<keyword evidence="5 7" id="KW-0456">Lyase</keyword>
<name>A0A0W0XYC7_9GAMM</name>
<evidence type="ECO:0000313" key="9">
    <source>
        <dbReference type="Proteomes" id="UP000054608"/>
    </source>
</evidence>
<protein>
    <recommendedName>
        <fullName evidence="7">Endolytic murein transglycosylase</fullName>
        <ecNumber evidence="7">4.2.2.29</ecNumber>
    </recommendedName>
    <alternativeName>
        <fullName evidence="7">Peptidoglycan lytic transglycosylase</fullName>
    </alternativeName>
    <alternativeName>
        <fullName evidence="7">Peptidoglycan polymerization terminase</fullName>
    </alternativeName>
</protein>
<dbReference type="GO" id="GO:0071555">
    <property type="term" value="P:cell wall organization"/>
    <property type="evidence" value="ECO:0007669"/>
    <property type="project" value="UniProtKB-KW"/>
</dbReference>
<dbReference type="GO" id="GO:0005886">
    <property type="term" value="C:plasma membrane"/>
    <property type="evidence" value="ECO:0007669"/>
    <property type="project" value="UniProtKB-UniRule"/>
</dbReference>
<keyword evidence="4 7" id="KW-0472">Membrane</keyword>
<proteinExistence type="inferred from homology"/>
<reference evidence="8 9" key="1">
    <citation type="submission" date="2015-11" db="EMBL/GenBank/DDBJ databases">
        <title>Genomic analysis of 38 Legionella species identifies large and diverse effector repertoires.</title>
        <authorList>
            <person name="Burstein D."/>
            <person name="Amaro F."/>
            <person name="Zusman T."/>
            <person name="Lifshitz Z."/>
            <person name="Cohen O."/>
            <person name="Gilbert J.A."/>
            <person name="Pupko T."/>
            <person name="Shuman H.A."/>
            <person name="Segal G."/>
        </authorList>
    </citation>
    <scope>NUCLEOTIDE SEQUENCE [LARGE SCALE GENOMIC DNA]</scope>
    <source>
        <strain evidence="8 9">WA-270A-C2</strain>
    </source>
</reference>
<evidence type="ECO:0000313" key="8">
    <source>
        <dbReference type="EMBL" id="KTD49366.1"/>
    </source>
</evidence>
<evidence type="ECO:0000256" key="3">
    <source>
        <dbReference type="ARBA" id="ARBA00022989"/>
    </source>
</evidence>
<dbReference type="InterPro" id="IPR003770">
    <property type="entry name" value="MLTG-like"/>
</dbReference>
<comment type="caution">
    <text evidence="8">The sequence shown here is derived from an EMBL/GenBank/DDBJ whole genome shotgun (WGS) entry which is preliminary data.</text>
</comment>
<dbReference type="EC" id="4.2.2.29" evidence="7"/>
<dbReference type="Gene3D" id="3.30.1490.480">
    <property type="entry name" value="Endolytic murein transglycosylase"/>
    <property type="match status" value="1"/>
</dbReference>
<dbReference type="AlphaFoldDB" id="A0A0W0XYC7"/>
<keyword evidence="7" id="KW-0997">Cell inner membrane</keyword>
<evidence type="ECO:0000256" key="7">
    <source>
        <dbReference type="HAMAP-Rule" id="MF_02065"/>
    </source>
</evidence>